<dbReference type="FunFam" id="3.40.250.10:FF:000015">
    <property type="entry name" value="Sulfurtransferase"/>
    <property type="match status" value="1"/>
</dbReference>
<dbReference type="AlphaFoldDB" id="A0A7W6RF89"/>
<keyword evidence="2" id="KW-0963">Cytoplasm</keyword>
<dbReference type="RefSeq" id="WP_184046873.1">
    <property type="nucleotide sequence ID" value="NZ_JACIGK010000027.1"/>
</dbReference>
<evidence type="ECO:0000256" key="6">
    <source>
        <dbReference type="RuleBase" id="RU000507"/>
    </source>
</evidence>
<dbReference type="CDD" id="cd01448">
    <property type="entry name" value="TST_Repeat_1"/>
    <property type="match status" value="1"/>
</dbReference>
<proteinExistence type="predicted"/>
<gene>
    <name evidence="8" type="ORF">GGD89_003103</name>
</gene>
<feature type="domain" description="Rhodanese" evidence="7">
    <location>
        <begin position="24"/>
        <end position="142"/>
    </location>
</feature>
<keyword evidence="3 6" id="KW-0808">Transferase</keyword>
<evidence type="ECO:0000259" key="7">
    <source>
        <dbReference type="PROSITE" id="PS50206"/>
    </source>
</evidence>
<dbReference type="FunFam" id="3.40.250.10:FF:000001">
    <property type="entry name" value="Sulfurtransferase"/>
    <property type="match status" value="1"/>
</dbReference>
<keyword evidence="4" id="KW-0677">Repeat</keyword>
<dbReference type="EMBL" id="JACIGK010000027">
    <property type="protein sequence ID" value="MBB4267459.1"/>
    <property type="molecule type" value="Genomic_DNA"/>
</dbReference>
<dbReference type="InterPro" id="IPR001307">
    <property type="entry name" value="Thiosulphate_STrfase_CS"/>
</dbReference>
<dbReference type="InterPro" id="IPR045078">
    <property type="entry name" value="TST/MPST-like"/>
</dbReference>
<evidence type="ECO:0000256" key="5">
    <source>
        <dbReference type="ARBA" id="ARBA00051793"/>
    </source>
</evidence>
<evidence type="ECO:0000313" key="9">
    <source>
        <dbReference type="Proteomes" id="UP000554286"/>
    </source>
</evidence>
<evidence type="ECO:0000256" key="2">
    <source>
        <dbReference type="ARBA" id="ARBA00022490"/>
    </source>
</evidence>
<dbReference type="SMART" id="SM00450">
    <property type="entry name" value="RHOD"/>
    <property type="match status" value="2"/>
</dbReference>
<dbReference type="PROSITE" id="PS00683">
    <property type="entry name" value="RHODANESE_2"/>
    <property type="match status" value="1"/>
</dbReference>
<dbReference type="NCBIfam" id="NF008557">
    <property type="entry name" value="PRK11493.1"/>
    <property type="match status" value="1"/>
</dbReference>
<dbReference type="PANTHER" id="PTHR11364">
    <property type="entry name" value="THIOSULFATE SULFERTANSFERASE"/>
    <property type="match status" value="1"/>
</dbReference>
<protein>
    <recommendedName>
        <fullName evidence="6">Sulfurtransferase</fullName>
    </recommendedName>
</protein>
<comment type="caution">
    <text evidence="8">The sequence shown here is derived from an EMBL/GenBank/DDBJ whole genome shotgun (WGS) entry which is preliminary data.</text>
</comment>
<reference evidence="8 9" key="1">
    <citation type="submission" date="2020-08" db="EMBL/GenBank/DDBJ databases">
        <title>Genome sequencing of Purple Non-Sulfur Bacteria from various extreme environments.</title>
        <authorList>
            <person name="Mayer M."/>
        </authorList>
    </citation>
    <scope>NUCLEOTIDE SEQUENCE [LARGE SCALE GENOMIC DNA]</scope>
    <source>
        <strain evidence="8 9">JA131</strain>
    </source>
</reference>
<dbReference type="InterPro" id="IPR001763">
    <property type="entry name" value="Rhodanese-like_dom"/>
</dbReference>
<name>A0A7W6RF89_9PROT</name>
<dbReference type="CDD" id="cd01449">
    <property type="entry name" value="TST_Repeat_2"/>
    <property type="match status" value="1"/>
</dbReference>
<comment type="subcellular location">
    <subcellularLocation>
        <location evidence="1">Cytoplasm</location>
    </subcellularLocation>
</comment>
<evidence type="ECO:0000256" key="4">
    <source>
        <dbReference type="ARBA" id="ARBA00022737"/>
    </source>
</evidence>
<evidence type="ECO:0000256" key="1">
    <source>
        <dbReference type="ARBA" id="ARBA00004496"/>
    </source>
</evidence>
<dbReference type="InterPro" id="IPR036873">
    <property type="entry name" value="Rhodanese-like_dom_sf"/>
</dbReference>
<keyword evidence="8" id="KW-0670">Pyruvate</keyword>
<dbReference type="SUPFAM" id="SSF52821">
    <property type="entry name" value="Rhodanese/Cell cycle control phosphatase"/>
    <property type="match status" value="2"/>
</dbReference>
<evidence type="ECO:0000256" key="3">
    <source>
        <dbReference type="ARBA" id="ARBA00022679"/>
    </source>
</evidence>
<feature type="domain" description="Rhodanese" evidence="7">
    <location>
        <begin position="172"/>
        <end position="287"/>
    </location>
</feature>
<organism evidence="8 9">
    <name type="scientific">Roseospira visakhapatnamensis</name>
    <dbReference type="NCBI Taxonomy" id="390880"/>
    <lineage>
        <taxon>Bacteria</taxon>
        <taxon>Pseudomonadati</taxon>
        <taxon>Pseudomonadota</taxon>
        <taxon>Alphaproteobacteria</taxon>
        <taxon>Rhodospirillales</taxon>
        <taxon>Rhodospirillaceae</taxon>
        <taxon>Roseospira</taxon>
    </lineage>
</organism>
<dbReference type="GO" id="GO:0005737">
    <property type="term" value="C:cytoplasm"/>
    <property type="evidence" value="ECO:0007669"/>
    <property type="project" value="UniProtKB-SubCell"/>
</dbReference>
<keyword evidence="9" id="KW-1185">Reference proteome</keyword>
<accession>A0A7W6RF89</accession>
<dbReference type="GO" id="GO:0016784">
    <property type="term" value="F:3-mercaptopyruvate sulfurtransferase activity"/>
    <property type="evidence" value="ECO:0007669"/>
    <property type="project" value="UniProtKB-EC"/>
</dbReference>
<dbReference type="PROSITE" id="PS50206">
    <property type="entry name" value="RHODANESE_3"/>
    <property type="match status" value="2"/>
</dbReference>
<dbReference type="Proteomes" id="UP000554286">
    <property type="component" value="Unassembled WGS sequence"/>
</dbReference>
<dbReference type="GO" id="GO:0004792">
    <property type="term" value="F:thiosulfate-cyanide sulfurtransferase activity"/>
    <property type="evidence" value="ECO:0007669"/>
    <property type="project" value="InterPro"/>
</dbReference>
<sequence length="292" mass="31262">MPPSPPVSQPGVLVTTDWLADHLSAPDVRVVDARHYMPGDPADPAADHAREHIPGAVFFDIDAIADPDTALPHMMPSEAVFSARARDLGLGDGCHVVVYDHVGGACAAARVWWMFRVFGHAEVSVLDGGLPKWRAEGRPLDDRPAHPSPRHFTPRVQAPLLADAEAVVRHLRTSSAQVLDVRAAARFRGEAPEPRPVARAGHMPGALNLPFGEVQTGPYNELAGDEEIRDRLTQAGVDPGRPLVVSCGSGVTACYMALAFARIGRLDVAVYDGSWAEWGDRPDLPVTSAPDA</sequence>
<dbReference type="Pfam" id="PF00581">
    <property type="entry name" value="Rhodanese"/>
    <property type="match status" value="2"/>
</dbReference>
<comment type="catalytic activity">
    <reaction evidence="5">
        <text>2-oxo-3-sulfanylpropanoate + [thioredoxin]-dithiol = [thioredoxin]-disulfide + hydrogen sulfide + pyruvate + H(+)</text>
        <dbReference type="Rhea" id="RHEA:21740"/>
        <dbReference type="Rhea" id="RHEA-COMP:10698"/>
        <dbReference type="Rhea" id="RHEA-COMP:10700"/>
        <dbReference type="ChEBI" id="CHEBI:15361"/>
        <dbReference type="ChEBI" id="CHEBI:15378"/>
        <dbReference type="ChEBI" id="CHEBI:29919"/>
        <dbReference type="ChEBI" id="CHEBI:29950"/>
        <dbReference type="ChEBI" id="CHEBI:50058"/>
        <dbReference type="ChEBI" id="CHEBI:57678"/>
        <dbReference type="EC" id="2.8.1.2"/>
    </reaction>
    <physiologicalReaction direction="left-to-right" evidence="5">
        <dbReference type="Rhea" id="RHEA:21741"/>
    </physiologicalReaction>
</comment>
<dbReference type="PANTHER" id="PTHR11364:SF27">
    <property type="entry name" value="SULFURTRANSFERASE"/>
    <property type="match status" value="1"/>
</dbReference>
<evidence type="ECO:0000313" key="8">
    <source>
        <dbReference type="EMBL" id="MBB4267459.1"/>
    </source>
</evidence>
<dbReference type="Gene3D" id="3.40.250.10">
    <property type="entry name" value="Rhodanese-like domain"/>
    <property type="match status" value="2"/>
</dbReference>